<protein>
    <submittedName>
        <fullName evidence="2">Aldo/keto reductase</fullName>
        <ecNumber evidence="2">1.1.1.-</ecNumber>
    </submittedName>
</protein>
<dbReference type="Gene3D" id="3.20.20.100">
    <property type="entry name" value="NADP-dependent oxidoreductase domain"/>
    <property type="match status" value="1"/>
</dbReference>
<dbReference type="PANTHER" id="PTHR43312">
    <property type="entry name" value="D-THREO-ALDOSE 1-DEHYDROGENASE"/>
    <property type="match status" value="1"/>
</dbReference>
<dbReference type="SUPFAM" id="SSF51430">
    <property type="entry name" value="NAD(P)-linked oxidoreductase"/>
    <property type="match status" value="1"/>
</dbReference>
<dbReference type="GO" id="GO:0016491">
    <property type="term" value="F:oxidoreductase activity"/>
    <property type="evidence" value="ECO:0007669"/>
    <property type="project" value="UniProtKB-KW"/>
</dbReference>
<organism evidence="2 3">
    <name type="scientific">Pontibacter ruber</name>
    <dbReference type="NCBI Taxonomy" id="1343895"/>
    <lineage>
        <taxon>Bacteria</taxon>
        <taxon>Pseudomonadati</taxon>
        <taxon>Bacteroidota</taxon>
        <taxon>Cytophagia</taxon>
        <taxon>Cytophagales</taxon>
        <taxon>Hymenobacteraceae</taxon>
        <taxon>Pontibacter</taxon>
    </lineage>
</organism>
<dbReference type="CDD" id="cd19086">
    <property type="entry name" value="AKR_AKR11C1"/>
    <property type="match status" value="1"/>
</dbReference>
<evidence type="ECO:0000259" key="1">
    <source>
        <dbReference type="Pfam" id="PF00248"/>
    </source>
</evidence>
<name>A0ABW5D1U8_9BACT</name>
<keyword evidence="3" id="KW-1185">Reference proteome</keyword>
<evidence type="ECO:0000313" key="2">
    <source>
        <dbReference type="EMBL" id="MFD2247578.1"/>
    </source>
</evidence>
<accession>A0ABW5D1U8</accession>
<keyword evidence="2" id="KW-0560">Oxidoreductase</keyword>
<evidence type="ECO:0000313" key="3">
    <source>
        <dbReference type="Proteomes" id="UP001597374"/>
    </source>
</evidence>
<comment type="caution">
    <text evidence="2">The sequence shown here is derived from an EMBL/GenBank/DDBJ whole genome shotgun (WGS) entry which is preliminary data.</text>
</comment>
<dbReference type="EMBL" id="JBHUIM010000002">
    <property type="protein sequence ID" value="MFD2247578.1"/>
    <property type="molecule type" value="Genomic_DNA"/>
</dbReference>
<dbReference type="EC" id="1.1.1.-" evidence="2"/>
<dbReference type="Proteomes" id="UP001597374">
    <property type="component" value="Unassembled WGS sequence"/>
</dbReference>
<dbReference type="Pfam" id="PF00248">
    <property type="entry name" value="Aldo_ket_red"/>
    <property type="match status" value="1"/>
</dbReference>
<dbReference type="InterPro" id="IPR023210">
    <property type="entry name" value="NADP_OxRdtase_dom"/>
</dbReference>
<reference evidence="3" key="1">
    <citation type="journal article" date="2019" name="Int. J. Syst. Evol. Microbiol.">
        <title>The Global Catalogue of Microorganisms (GCM) 10K type strain sequencing project: providing services to taxonomists for standard genome sequencing and annotation.</title>
        <authorList>
            <consortium name="The Broad Institute Genomics Platform"/>
            <consortium name="The Broad Institute Genome Sequencing Center for Infectious Disease"/>
            <person name="Wu L."/>
            <person name="Ma J."/>
        </authorList>
    </citation>
    <scope>NUCLEOTIDE SEQUENCE [LARGE SCALE GENOMIC DNA]</scope>
    <source>
        <strain evidence="3">CGMCC 4.1782</strain>
    </source>
</reference>
<feature type="domain" description="NADP-dependent oxidoreductase" evidence="1">
    <location>
        <begin position="15"/>
        <end position="312"/>
    </location>
</feature>
<dbReference type="InterPro" id="IPR036812">
    <property type="entry name" value="NAD(P)_OxRdtase_dom_sf"/>
</dbReference>
<proteinExistence type="predicted"/>
<dbReference type="RefSeq" id="WP_250430563.1">
    <property type="nucleotide sequence ID" value="NZ_JALPRR010000003.1"/>
</dbReference>
<dbReference type="InterPro" id="IPR053135">
    <property type="entry name" value="AKR2_Oxidoreductase"/>
</dbReference>
<gene>
    <name evidence="2" type="ORF">ACFSKP_15025</name>
</gene>
<sequence length="323" mass="36978">MEYRRFGRTGWNVSEIGYGMWGMAGWTNSDDEQSDRSLDLAVEGGCNFFDTAWGYGKGKSETILGCLVKRHPDKRLYMATKIPPKNLKWPSKAHYKLEECFPADHIISYTEKSLKNLGVDTIDLQQFHVWEDSWADNEEWQRAVEKLKADGKIQHMGISVNRWEPENVLNTLRTGHISSVQVIYNIFDQAPEDTLFPLCRELDVAIIARVPFDEGTLTGTFTKETTFPEGDWRSTYFVPENLNSSVEHADRLKPLVPHGMTMAEMALRFILSNPDVSTTIPGMRKEQHVKSNLGASDGKGLPKDLLNELQKHRWDREPTEWSQ</sequence>
<dbReference type="PANTHER" id="PTHR43312:SF1">
    <property type="entry name" value="NADP-DEPENDENT OXIDOREDUCTASE DOMAIN-CONTAINING PROTEIN"/>
    <property type="match status" value="1"/>
</dbReference>